<evidence type="ECO:0000259" key="4">
    <source>
        <dbReference type="Pfam" id="PF25917"/>
    </source>
</evidence>
<dbReference type="RefSeq" id="WP_171227164.1">
    <property type="nucleotide sequence ID" value="NZ_CP053085.1"/>
</dbReference>
<comment type="subcellular location">
    <subcellularLocation>
        <location evidence="1">Cell envelope</location>
    </subcellularLocation>
</comment>
<dbReference type="InterPro" id="IPR058625">
    <property type="entry name" value="MdtA-like_BSH"/>
</dbReference>
<dbReference type="EMBL" id="CP053085">
    <property type="protein sequence ID" value="QJR37729.1"/>
    <property type="molecule type" value="Genomic_DNA"/>
</dbReference>
<accession>A0A6M4IVF8</accession>
<keyword evidence="3" id="KW-0812">Transmembrane</keyword>
<dbReference type="KEGG" id="ggr:HKW67_20485"/>
<feature type="domain" description="Multidrug resistance protein MdtA-like barrel-sandwich hybrid" evidence="4">
    <location>
        <begin position="74"/>
        <end position="261"/>
    </location>
</feature>
<dbReference type="PANTHER" id="PTHR32347:SF23">
    <property type="entry name" value="BLL5650 PROTEIN"/>
    <property type="match status" value="1"/>
</dbReference>
<dbReference type="InterPro" id="IPR050465">
    <property type="entry name" value="UPF0194_transport"/>
</dbReference>
<dbReference type="Pfam" id="PF25917">
    <property type="entry name" value="BSH_RND"/>
    <property type="match status" value="1"/>
</dbReference>
<name>A0A6M4IVF8_9BACT</name>
<gene>
    <name evidence="5" type="ORF">HKW67_20485</name>
</gene>
<dbReference type="AlphaFoldDB" id="A0A6M4IVF8"/>
<keyword evidence="6" id="KW-1185">Reference proteome</keyword>
<keyword evidence="2" id="KW-0175">Coiled coil</keyword>
<evidence type="ECO:0000256" key="3">
    <source>
        <dbReference type="SAM" id="Phobius"/>
    </source>
</evidence>
<evidence type="ECO:0000313" key="6">
    <source>
        <dbReference type="Proteomes" id="UP000500938"/>
    </source>
</evidence>
<dbReference type="Gene3D" id="2.40.30.170">
    <property type="match status" value="1"/>
</dbReference>
<dbReference type="GO" id="GO:0030313">
    <property type="term" value="C:cell envelope"/>
    <property type="evidence" value="ECO:0007669"/>
    <property type="project" value="UniProtKB-SubCell"/>
</dbReference>
<protein>
    <submittedName>
        <fullName evidence="5">HlyD family efflux transporter periplasmic adaptor subunit</fullName>
    </submittedName>
</protein>
<dbReference type="Gene3D" id="1.10.287.470">
    <property type="entry name" value="Helix hairpin bin"/>
    <property type="match status" value="1"/>
</dbReference>
<evidence type="ECO:0000256" key="1">
    <source>
        <dbReference type="ARBA" id="ARBA00004196"/>
    </source>
</evidence>
<sequence>MDIIRTPTKSYKRQIIIGAAITVVVLVTVALTRLDPAVPTVQSAAVVIDTVKQGDVVREVRGPGTLVPEHIRWITAQASARVERVNTESGSAVKAGDLLLELSNPDLQIQTMQAEQQVQQAQIDLINLRTNLRSAILTQEGTVASTRTQYVSSSQEARAADSLVRMGLVPAFEATNRKASAEEFTTRVRVEQERLSLMRQAIDSQIAVQASRVVQLRAIADNQQARLRSLQVRAPDAGVLQELTLQLGQWVPEGTTLAKVVQPGQLKAVLRIPESQAKDVQLGQRASIDTRNGLVSGKVMRKDPSAQGGSVTIDVALDGALPSGAVPDLSVDGTIVIDRMANVRYSGRPTSSAGSGTTSVFRLDADGSIAVRVPVTLGRSSVNTIEILNGLSVGDRIILSDMSSYANVNRVRIK</sequence>
<evidence type="ECO:0000313" key="5">
    <source>
        <dbReference type="EMBL" id="QJR37729.1"/>
    </source>
</evidence>
<keyword evidence="3" id="KW-1133">Transmembrane helix</keyword>
<reference evidence="5 6" key="1">
    <citation type="submission" date="2020-05" db="EMBL/GenBank/DDBJ databases">
        <title>Complete genome sequence of Gemmatimonas greenlandica TET16.</title>
        <authorList>
            <person name="Zeng Y."/>
        </authorList>
    </citation>
    <scope>NUCLEOTIDE SEQUENCE [LARGE SCALE GENOMIC DNA]</scope>
    <source>
        <strain evidence="5 6">TET16</strain>
    </source>
</reference>
<dbReference type="SUPFAM" id="SSF111369">
    <property type="entry name" value="HlyD-like secretion proteins"/>
    <property type="match status" value="1"/>
</dbReference>
<organism evidence="5 6">
    <name type="scientific">Gemmatimonas groenlandica</name>
    <dbReference type="NCBI Taxonomy" id="2732249"/>
    <lineage>
        <taxon>Bacteria</taxon>
        <taxon>Pseudomonadati</taxon>
        <taxon>Gemmatimonadota</taxon>
        <taxon>Gemmatimonadia</taxon>
        <taxon>Gemmatimonadales</taxon>
        <taxon>Gemmatimonadaceae</taxon>
        <taxon>Gemmatimonas</taxon>
    </lineage>
</organism>
<proteinExistence type="predicted"/>
<keyword evidence="3" id="KW-0472">Membrane</keyword>
<evidence type="ECO:0000256" key="2">
    <source>
        <dbReference type="ARBA" id="ARBA00023054"/>
    </source>
</evidence>
<feature type="transmembrane region" description="Helical" evidence="3">
    <location>
        <begin position="15"/>
        <end position="34"/>
    </location>
</feature>
<dbReference type="Gene3D" id="2.40.420.20">
    <property type="match status" value="1"/>
</dbReference>
<dbReference type="PANTHER" id="PTHR32347">
    <property type="entry name" value="EFFLUX SYSTEM COMPONENT YKNX-RELATED"/>
    <property type="match status" value="1"/>
</dbReference>
<dbReference type="Gene3D" id="2.40.50.100">
    <property type="match status" value="1"/>
</dbReference>
<dbReference type="Proteomes" id="UP000500938">
    <property type="component" value="Chromosome"/>
</dbReference>